<dbReference type="EMBL" id="BAAAQD010000021">
    <property type="protein sequence ID" value="GAA1550771.1"/>
    <property type="molecule type" value="Genomic_DNA"/>
</dbReference>
<comment type="caution">
    <text evidence="2">The sequence shown here is derived from an EMBL/GenBank/DDBJ whole genome shotgun (WGS) entry which is preliminary data.</text>
</comment>
<evidence type="ECO:0000313" key="2">
    <source>
        <dbReference type="EMBL" id="GAA1550771.1"/>
    </source>
</evidence>
<gene>
    <name evidence="2" type="ORF">GCM10009827_084290</name>
</gene>
<sequence>MDTPDPLGASVRRTRILDTAATILGIGGLIAAVALGGNASANEDPNPLPALTFGALLWVAAAVLAGASVIAKAIIDTAPAGGVDEKAPS</sequence>
<keyword evidence="3" id="KW-1185">Reference proteome</keyword>
<keyword evidence="1" id="KW-0472">Membrane</keyword>
<evidence type="ECO:0008006" key="4">
    <source>
        <dbReference type="Google" id="ProtNLM"/>
    </source>
</evidence>
<reference evidence="3" key="1">
    <citation type="journal article" date="2019" name="Int. J. Syst. Evol. Microbiol.">
        <title>The Global Catalogue of Microorganisms (GCM) 10K type strain sequencing project: providing services to taxonomists for standard genome sequencing and annotation.</title>
        <authorList>
            <consortium name="The Broad Institute Genomics Platform"/>
            <consortium name="The Broad Institute Genome Sequencing Center for Infectious Disease"/>
            <person name="Wu L."/>
            <person name="Ma J."/>
        </authorList>
    </citation>
    <scope>NUCLEOTIDE SEQUENCE [LARGE SCALE GENOMIC DNA]</scope>
    <source>
        <strain evidence="3">JCM 15933</strain>
    </source>
</reference>
<accession>A0ABP4MV53</accession>
<evidence type="ECO:0000313" key="3">
    <source>
        <dbReference type="Proteomes" id="UP001501470"/>
    </source>
</evidence>
<proteinExistence type="predicted"/>
<feature type="transmembrane region" description="Helical" evidence="1">
    <location>
        <begin position="48"/>
        <end position="71"/>
    </location>
</feature>
<organism evidence="2 3">
    <name type="scientific">Dactylosporangium maewongense</name>
    <dbReference type="NCBI Taxonomy" id="634393"/>
    <lineage>
        <taxon>Bacteria</taxon>
        <taxon>Bacillati</taxon>
        <taxon>Actinomycetota</taxon>
        <taxon>Actinomycetes</taxon>
        <taxon>Micromonosporales</taxon>
        <taxon>Micromonosporaceae</taxon>
        <taxon>Dactylosporangium</taxon>
    </lineage>
</organism>
<dbReference type="Proteomes" id="UP001501470">
    <property type="component" value="Unassembled WGS sequence"/>
</dbReference>
<dbReference type="RefSeq" id="WP_344509344.1">
    <property type="nucleotide sequence ID" value="NZ_BAAAQD010000021.1"/>
</dbReference>
<keyword evidence="1" id="KW-0812">Transmembrane</keyword>
<evidence type="ECO:0000256" key="1">
    <source>
        <dbReference type="SAM" id="Phobius"/>
    </source>
</evidence>
<feature type="transmembrane region" description="Helical" evidence="1">
    <location>
        <begin position="16"/>
        <end position="36"/>
    </location>
</feature>
<keyword evidence="1" id="KW-1133">Transmembrane helix</keyword>
<protein>
    <recommendedName>
        <fullName evidence="4">Amino acid transporter</fullName>
    </recommendedName>
</protein>
<name>A0ABP4MV53_9ACTN</name>